<keyword evidence="3" id="KW-1185">Reference proteome</keyword>
<accession>D3PZ40</accession>
<protein>
    <submittedName>
        <fullName evidence="2">Uncharacterized protein</fullName>
    </submittedName>
</protein>
<dbReference type="Proteomes" id="UP000000844">
    <property type="component" value="Chromosome"/>
</dbReference>
<gene>
    <name evidence="2" type="ordered locus">Snas_5839</name>
</gene>
<dbReference type="HOGENOM" id="CLU_3122936_0_0_11"/>
<evidence type="ECO:0000313" key="2">
    <source>
        <dbReference type="EMBL" id="ADD45469.1"/>
    </source>
</evidence>
<name>D3PZ40_STANL</name>
<dbReference type="KEGG" id="sna:Snas_5839"/>
<sequence>MVEPSSSGRATRKMTTPTIAIRQTPPTTTPRISPALLPPPPGGGLVNGAE</sequence>
<dbReference type="AlphaFoldDB" id="D3PZ40"/>
<dbReference type="EMBL" id="CP001778">
    <property type="protein sequence ID" value="ADD45469.1"/>
    <property type="molecule type" value="Genomic_DNA"/>
</dbReference>
<evidence type="ECO:0000313" key="3">
    <source>
        <dbReference type="Proteomes" id="UP000000844"/>
    </source>
</evidence>
<evidence type="ECO:0000256" key="1">
    <source>
        <dbReference type="SAM" id="MobiDB-lite"/>
    </source>
</evidence>
<feature type="region of interest" description="Disordered" evidence="1">
    <location>
        <begin position="1"/>
        <end position="50"/>
    </location>
</feature>
<proteinExistence type="predicted"/>
<reference evidence="2 3" key="1">
    <citation type="journal article" date="2009" name="Stand. Genomic Sci.">
        <title>Complete genome sequence of Stackebrandtia nassauensis type strain (LLR-40K-21).</title>
        <authorList>
            <person name="Munk C."/>
            <person name="Lapidus A."/>
            <person name="Copeland A."/>
            <person name="Jando M."/>
            <person name="Mayilraj S."/>
            <person name="Glavina Del Rio T."/>
            <person name="Nolan M."/>
            <person name="Chen F."/>
            <person name="Lucas S."/>
            <person name="Tice H."/>
            <person name="Cheng J.F."/>
            <person name="Han C."/>
            <person name="Detter J.C."/>
            <person name="Bruce D."/>
            <person name="Goodwin L."/>
            <person name="Chain P."/>
            <person name="Pitluck S."/>
            <person name="Goker M."/>
            <person name="Ovchinikova G."/>
            <person name="Pati A."/>
            <person name="Ivanova N."/>
            <person name="Mavromatis K."/>
            <person name="Chen A."/>
            <person name="Palaniappan K."/>
            <person name="Land M."/>
            <person name="Hauser L."/>
            <person name="Chang Y.J."/>
            <person name="Jeffries C.D."/>
            <person name="Bristow J."/>
            <person name="Eisen J.A."/>
            <person name="Markowitz V."/>
            <person name="Hugenholtz P."/>
            <person name="Kyrpides N.C."/>
            <person name="Klenk H.P."/>
        </authorList>
    </citation>
    <scope>NUCLEOTIDE SEQUENCE [LARGE SCALE GENOMIC DNA]</scope>
    <source>
        <strain evidence="3">DSM 44728 / CIP 108903 / NRRL B-16338 / NBRC 102104 / LLR-40K-21</strain>
    </source>
</reference>
<organism evidence="2 3">
    <name type="scientific">Stackebrandtia nassauensis (strain DSM 44728 / CIP 108903 / NRRL B-16338 / NBRC 102104 / LLR-40K-21)</name>
    <dbReference type="NCBI Taxonomy" id="446470"/>
    <lineage>
        <taxon>Bacteria</taxon>
        <taxon>Bacillati</taxon>
        <taxon>Actinomycetota</taxon>
        <taxon>Actinomycetes</taxon>
        <taxon>Glycomycetales</taxon>
        <taxon>Glycomycetaceae</taxon>
        <taxon>Stackebrandtia</taxon>
    </lineage>
</organism>
<feature type="compositionally biased region" description="Low complexity" evidence="1">
    <location>
        <begin position="15"/>
        <end position="35"/>
    </location>
</feature>